<sequence>MVVVRGDRASSLPDGQFLLDAVERDARLTGEHMSKSRAEVEEVLRGRIERARAQTRKCHGHAEAGLIALEMHLRKTENTDTALRRVADVFAQQNALPIGTSKKCCWACYRLSELLQQGANVHREFILPGSRGVIYP</sequence>
<dbReference type="EMBL" id="KZ857400">
    <property type="protein sequence ID" value="RDX50287.1"/>
    <property type="molecule type" value="Genomic_DNA"/>
</dbReference>
<protein>
    <submittedName>
        <fullName evidence="1">Uncharacterized protein</fullName>
    </submittedName>
</protein>
<name>A0A371DCL0_9APHY</name>
<gene>
    <name evidence="1" type="ORF">OH76DRAFT_467649</name>
</gene>
<evidence type="ECO:0000313" key="2">
    <source>
        <dbReference type="Proteomes" id="UP000256964"/>
    </source>
</evidence>
<dbReference type="AlphaFoldDB" id="A0A371DCL0"/>
<proteinExistence type="predicted"/>
<evidence type="ECO:0000313" key="1">
    <source>
        <dbReference type="EMBL" id="RDX50287.1"/>
    </source>
</evidence>
<dbReference type="Proteomes" id="UP000256964">
    <property type="component" value="Unassembled WGS sequence"/>
</dbReference>
<organism evidence="1 2">
    <name type="scientific">Lentinus brumalis</name>
    <dbReference type="NCBI Taxonomy" id="2498619"/>
    <lineage>
        <taxon>Eukaryota</taxon>
        <taxon>Fungi</taxon>
        <taxon>Dikarya</taxon>
        <taxon>Basidiomycota</taxon>
        <taxon>Agaricomycotina</taxon>
        <taxon>Agaricomycetes</taxon>
        <taxon>Polyporales</taxon>
        <taxon>Polyporaceae</taxon>
        <taxon>Lentinus</taxon>
    </lineage>
</organism>
<keyword evidence="2" id="KW-1185">Reference proteome</keyword>
<reference evidence="1 2" key="1">
    <citation type="journal article" date="2018" name="Biotechnol. Biofuels">
        <title>Integrative visual omics of the white-rot fungus Polyporus brumalis exposes the biotechnological potential of its oxidative enzymes for delignifying raw plant biomass.</title>
        <authorList>
            <person name="Miyauchi S."/>
            <person name="Rancon A."/>
            <person name="Drula E."/>
            <person name="Hage H."/>
            <person name="Chaduli D."/>
            <person name="Favel A."/>
            <person name="Grisel S."/>
            <person name="Henrissat B."/>
            <person name="Herpoel-Gimbert I."/>
            <person name="Ruiz-Duenas F.J."/>
            <person name="Chevret D."/>
            <person name="Hainaut M."/>
            <person name="Lin J."/>
            <person name="Wang M."/>
            <person name="Pangilinan J."/>
            <person name="Lipzen A."/>
            <person name="Lesage-Meessen L."/>
            <person name="Navarro D."/>
            <person name="Riley R."/>
            <person name="Grigoriev I.V."/>
            <person name="Zhou S."/>
            <person name="Raouche S."/>
            <person name="Rosso M.N."/>
        </authorList>
    </citation>
    <scope>NUCLEOTIDE SEQUENCE [LARGE SCALE GENOMIC DNA]</scope>
    <source>
        <strain evidence="1 2">BRFM 1820</strain>
    </source>
</reference>
<accession>A0A371DCL0</accession>
<dbReference type="OrthoDB" id="2757639at2759"/>